<accession>A0AAD6CHY9</accession>
<name>A0AAD6CHY9_9EURO</name>
<evidence type="ECO:0000313" key="5">
    <source>
        <dbReference type="Proteomes" id="UP001220324"/>
    </source>
</evidence>
<evidence type="ECO:0000313" key="3">
    <source>
        <dbReference type="EMBL" id="KAJ5522881.1"/>
    </source>
</evidence>
<dbReference type="EMBL" id="JAQIZZ010000011">
    <property type="protein sequence ID" value="KAJ5522952.1"/>
    <property type="molecule type" value="Genomic_DNA"/>
</dbReference>
<proteinExistence type="predicted"/>
<keyword evidence="5" id="KW-1185">Reference proteome</keyword>
<evidence type="ECO:0000256" key="1">
    <source>
        <dbReference type="SAM" id="MobiDB-lite"/>
    </source>
</evidence>
<reference evidence="4" key="2">
    <citation type="submission" date="2023-01" db="EMBL/GenBank/DDBJ databases">
        <authorList>
            <person name="Petersen C."/>
        </authorList>
    </citation>
    <scope>NUCLEOTIDE SEQUENCE</scope>
    <source>
        <strain evidence="4">IBT 35679</strain>
    </source>
</reference>
<evidence type="ECO:0000313" key="4">
    <source>
        <dbReference type="EMBL" id="KAJ5522952.1"/>
    </source>
</evidence>
<comment type="caution">
    <text evidence="4">The sequence shown here is derived from an EMBL/GenBank/DDBJ whole genome shotgun (WGS) entry which is preliminary data.</text>
</comment>
<dbReference type="EMBL" id="JAQIZZ010000012">
    <property type="protein sequence ID" value="KAJ5522881.1"/>
    <property type="molecule type" value="Genomic_DNA"/>
</dbReference>
<evidence type="ECO:0000313" key="2">
    <source>
        <dbReference type="EMBL" id="KAJ5522856.1"/>
    </source>
</evidence>
<reference evidence="4 5" key="1">
    <citation type="journal article" date="2023" name="IMA Fungus">
        <title>Comparative genomic study of the Penicillium genus elucidates a diverse pangenome and 15 lateral gene transfer events.</title>
        <authorList>
            <person name="Petersen C."/>
            <person name="Sorensen T."/>
            <person name="Nielsen M.R."/>
            <person name="Sondergaard T.E."/>
            <person name="Sorensen J.L."/>
            <person name="Fitzpatrick D.A."/>
            <person name="Frisvad J.C."/>
            <person name="Nielsen K.L."/>
        </authorList>
    </citation>
    <scope>NUCLEOTIDE SEQUENCE [LARGE SCALE GENOMIC DNA]</scope>
    <source>
        <strain evidence="4 5">IBT 35679</strain>
    </source>
</reference>
<sequence>MHKTTHEMIPVITEQQNKPSDKESLLGDPFSSGRRMNAAVESAATKEEKKKSLVYSLLSRRKELPRSDWAVLQGFDIVPG</sequence>
<dbReference type="EMBL" id="JAQIZZ010000012">
    <property type="protein sequence ID" value="KAJ5522856.1"/>
    <property type="molecule type" value="Genomic_DNA"/>
</dbReference>
<feature type="region of interest" description="Disordered" evidence="1">
    <location>
        <begin position="1"/>
        <end position="34"/>
    </location>
</feature>
<organism evidence="4 5">
    <name type="scientific">Penicillium frequentans</name>
    <dbReference type="NCBI Taxonomy" id="3151616"/>
    <lineage>
        <taxon>Eukaryota</taxon>
        <taxon>Fungi</taxon>
        <taxon>Dikarya</taxon>
        <taxon>Ascomycota</taxon>
        <taxon>Pezizomycotina</taxon>
        <taxon>Eurotiomycetes</taxon>
        <taxon>Eurotiomycetidae</taxon>
        <taxon>Eurotiales</taxon>
        <taxon>Aspergillaceae</taxon>
        <taxon>Penicillium</taxon>
    </lineage>
</organism>
<gene>
    <name evidence="4" type="ORF">N7494_013266</name>
    <name evidence="2" type="ORF">N7494_013286</name>
    <name evidence="3" type="ORF">N7494_013311</name>
</gene>
<dbReference type="AlphaFoldDB" id="A0AAD6CHY9"/>
<dbReference type="Proteomes" id="UP001220324">
    <property type="component" value="Unassembled WGS sequence"/>
</dbReference>
<protein>
    <submittedName>
        <fullName evidence="4">Uncharacterized protein</fullName>
    </submittedName>
</protein>